<organism evidence="2 3">
    <name type="scientific">Ornithinibacillus caprae</name>
    <dbReference type="NCBI Taxonomy" id="2678566"/>
    <lineage>
        <taxon>Bacteria</taxon>
        <taxon>Bacillati</taxon>
        <taxon>Bacillota</taxon>
        <taxon>Bacilli</taxon>
        <taxon>Bacillales</taxon>
        <taxon>Bacillaceae</taxon>
        <taxon>Ornithinibacillus</taxon>
    </lineage>
</organism>
<dbReference type="SUPFAM" id="SSF109854">
    <property type="entry name" value="DinB/YfiT-like putative metalloenzymes"/>
    <property type="match status" value="1"/>
</dbReference>
<dbReference type="RefSeq" id="WP_155667830.1">
    <property type="nucleotide sequence ID" value="NZ_WOCA01000003.1"/>
</dbReference>
<evidence type="ECO:0000313" key="2">
    <source>
        <dbReference type="EMBL" id="MUK87891.1"/>
    </source>
</evidence>
<accession>A0A6N8FFC4</accession>
<name>A0A6N8FFC4_9BACI</name>
<evidence type="ECO:0000259" key="1">
    <source>
        <dbReference type="Pfam" id="PF12867"/>
    </source>
</evidence>
<dbReference type="InterPro" id="IPR034660">
    <property type="entry name" value="DinB/YfiT-like"/>
</dbReference>
<keyword evidence="3" id="KW-1185">Reference proteome</keyword>
<comment type="caution">
    <text evidence="2">The sequence shown here is derived from an EMBL/GenBank/DDBJ whole genome shotgun (WGS) entry which is preliminary data.</text>
</comment>
<dbReference type="Proteomes" id="UP000469125">
    <property type="component" value="Unassembled WGS sequence"/>
</dbReference>
<dbReference type="AlphaFoldDB" id="A0A6N8FFC4"/>
<feature type="domain" description="DinB-like" evidence="1">
    <location>
        <begin position="23"/>
        <end position="146"/>
    </location>
</feature>
<reference evidence="2 3" key="1">
    <citation type="submission" date="2019-11" db="EMBL/GenBank/DDBJ databases">
        <authorList>
            <person name="Li X."/>
        </authorList>
    </citation>
    <scope>NUCLEOTIDE SEQUENCE [LARGE SCALE GENOMIC DNA]</scope>
    <source>
        <strain evidence="2 3">L9</strain>
    </source>
</reference>
<protein>
    <submittedName>
        <fullName evidence="2">DUF1572 domain-containing protein</fullName>
    </submittedName>
</protein>
<dbReference type="Gene3D" id="1.20.120.450">
    <property type="entry name" value="dinb family like domain"/>
    <property type="match status" value="1"/>
</dbReference>
<dbReference type="InterPro" id="IPR024775">
    <property type="entry name" value="DinB-like"/>
</dbReference>
<dbReference type="Pfam" id="PF12867">
    <property type="entry name" value="DinB_2"/>
    <property type="match status" value="1"/>
</dbReference>
<sequence length="157" mass="18347">MVHARTVLLGQLLSNANDRSWYASFQESVDGISNENAFWKPDEESHSIAEIVQHLIYWNEVWQVRYEKSNFNALQSLEDNAESFVTPKNCSFPELKEKLLDILLRWQELLTEEKLESNVFGFPVEAEWWALIGNATTHNAYHIGQINYIRKMNKNKS</sequence>
<evidence type="ECO:0000313" key="3">
    <source>
        <dbReference type="Proteomes" id="UP000469125"/>
    </source>
</evidence>
<gene>
    <name evidence="2" type="ORF">GMD78_05695</name>
</gene>
<dbReference type="EMBL" id="WOCA01000003">
    <property type="protein sequence ID" value="MUK87891.1"/>
    <property type="molecule type" value="Genomic_DNA"/>
</dbReference>
<proteinExistence type="predicted"/>